<dbReference type="AlphaFoldDB" id="A0A0S1B404"/>
<dbReference type="OrthoDB" id="6042200at2"/>
<proteinExistence type="predicted"/>
<evidence type="ECO:0000313" key="1">
    <source>
        <dbReference type="EMBL" id="ALJ29730.1"/>
    </source>
</evidence>
<gene>
    <name evidence="1" type="ORF">AOT14_33900</name>
</gene>
<sequence>MILIAILIACLLLAAADLVRAAARRPIRHAWAKFALVLAVVITAACGRTVPQRPAPVPAQCDSLCFAPCNTQLPKWTPANPEDPRAWDTLGPQVIKPGQLQLQQCELHRKACDVCIQRLRAAGVLL</sequence>
<protein>
    <submittedName>
        <fullName evidence="1">Uncharacterized protein</fullName>
    </submittedName>
</protein>
<accession>A0A0S1B404</accession>
<dbReference type="Proteomes" id="UP000061010">
    <property type="component" value="Chromosome"/>
</dbReference>
<keyword evidence="2" id="KW-1185">Reference proteome</keyword>
<dbReference type="KEGG" id="sacz:AOT14_33900"/>
<dbReference type="EMBL" id="CP012900">
    <property type="protein sequence ID" value="ALJ29730.1"/>
    <property type="molecule type" value="Genomic_DNA"/>
</dbReference>
<reference evidence="1 2" key="1">
    <citation type="journal article" date="2015" name="Genome Announc.">
        <title>Complete Genome Sequencing of Stenotrophomonas acidaminiphila ZAC14D2_NAIMI4_2, a Multidrug-Resistant Strain Isolated from Sediments of a Polluted River in Mexico, Uncovers New Antibiotic Resistance Genes and a Novel Class-II Lasso Peptide Biosynthesis Gene Cluster.</title>
        <authorList>
            <person name="Vinuesa P."/>
            <person name="Ochoa-Sanchez L.E."/>
        </authorList>
    </citation>
    <scope>NUCLEOTIDE SEQUENCE [LARGE SCALE GENOMIC DNA]</scope>
    <source>
        <strain evidence="1 2">ZAC14D2_NAIMI4_2</strain>
    </source>
</reference>
<organism evidence="1 2">
    <name type="scientific">Stenotrophomonas acidaminiphila</name>
    <dbReference type="NCBI Taxonomy" id="128780"/>
    <lineage>
        <taxon>Bacteria</taxon>
        <taxon>Pseudomonadati</taxon>
        <taxon>Pseudomonadota</taxon>
        <taxon>Gammaproteobacteria</taxon>
        <taxon>Lysobacterales</taxon>
        <taxon>Lysobacteraceae</taxon>
        <taxon>Stenotrophomonas</taxon>
    </lineage>
</organism>
<name>A0A0S1B404_9GAMM</name>
<dbReference type="PATRIC" id="fig|128780.6.peg.3433"/>
<evidence type="ECO:0000313" key="2">
    <source>
        <dbReference type="Proteomes" id="UP000061010"/>
    </source>
</evidence>